<keyword evidence="2" id="KW-0576">Peroxisome</keyword>
<dbReference type="Pfam" id="PF00378">
    <property type="entry name" value="ECH_1"/>
    <property type="match status" value="1"/>
</dbReference>
<proteinExistence type="predicted"/>
<evidence type="ECO:0000256" key="2">
    <source>
        <dbReference type="ARBA" id="ARBA00023140"/>
    </source>
</evidence>
<dbReference type="CDD" id="cd06558">
    <property type="entry name" value="crotonase-like"/>
    <property type="match status" value="1"/>
</dbReference>
<dbReference type="GO" id="GO:0004165">
    <property type="term" value="F:delta(3)-delta(2)-enoyl-CoA isomerase activity"/>
    <property type="evidence" value="ECO:0007669"/>
    <property type="project" value="UniProtKB-ARBA"/>
</dbReference>
<dbReference type="PANTHER" id="PTHR43684">
    <property type="match status" value="1"/>
</dbReference>
<dbReference type="InterPro" id="IPR001753">
    <property type="entry name" value="Enoyl-CoA_hydra/iso"/>
</dbReference>
<organism evidence="4 5">
    <name type="scientific">Parvularcula dongshanensis</name>
    <dbReference type="NCBI Taxonomy" id="1173995"/>
    <lineage>
        <taxon>Bacteria</taxon>
        <taxon>Pseudomonadati</taxon>
        <taxon>Pseudomonadota</taxon>
        <taxon>Alphaproteobacteria</taxon>
        <taxon>Parvularculales</taxon>
        <taxon>Parvularculaceae</taxon>
        <taxon>Parvularcula</taxon>
    </lineage>
</organism>
<name>A0A840I265_9PROT</name>
<protein>
    <submittedName>
        <fullName evidence="4">Enoyl-CoA hydratase/carnithine racemase</fullName>
    </submittedName>
</protein>
<evidence type="ECO:0000313" key="4">
    <source>
        <dbReference type="EMBL" id="MBB4658837.1"/>
    </source>
</evidence>
<gene>
    <name evidence="4" type="ORF">GGQ59_001351</name>
</gene>
<dbReference type="PANTHER" id="PTHR43684:SF1">
    <property type="entry name" value="ENOYL-COA DELTA ISOMERASE 2"/>
    <property type="match status" value="1"/>
</dbReference>
<keyword evidence="5" id="KW-1185">Reference proteome</keyword>
<accession>A0A840I265</accession>
<dbReference type="AlphaFoldDB" id="A0A840I265"/>
<dbReference type="SUPFAM" id="SSF52096">
    <property type="entry name" value="ClpP/crotonase"/>
    <property type="match status" value="1"/>
</dbReference>
<dbReference type="EMBL" id="JACHOB010000002">
    <property type="protein sequence ID" value="MBB4658837.1"/>
    <property type="molecule type" value="Genomic_DNA"/>
</dbReference>
<keyword evidence="3" id="KW-0413">Isomerase</keyword>
<evidence type="ECO:0000313" key="5">
    <source>
        <dbReference type="Proteomes" id="UP000563524"/>
    </source>
</evidence>
<dbReference type="InterPro" id="IPR029045">
    <property type="entry name" value="ClpP/crotonase-like_dom_sf"/>
</dbReference>
<comment type="subcellular location">
    <subcellularLocation>
        <location evidence="1">Peroxisome</location>
    </subcellularLocation>
</comment>
<dbReference type="Gene3D" id="3.90.226.10">
    <property type="entry name" value="2-enoyl-CoA Hydratase, Chain A, domain 1"/>
    <property type="match status" value="1"/>
</dbReference>
<reference evidence="4 5" key="1">
    <citation type="submission" date="2020-08" db="EMBL/GenBank/DDBJ databases">
        <title>Genomic Encyclopedia of Type Strains, Phase IV (KMG-IV): sequencing the most valuable type-strain genomes for metagenomic binning, comparative biology and taxonomic classification.</title>
        <authorList>
            <person name="Goeker M."/>
        </authorList>
    </citation>
    <scope>NUCLEOTIDE SEQUENCE [LARGE SCALE GENOMIC DNA]</scope>
    <source>
        <strain evidence="4 5">DSM 102850</strain>
    </source>
</reference>
<evidence type="ECO:0000256" key="3">
    <source>
        <dbReference type="ARBA" id="ARBA00023235"/>
    </source>
</evidence>
<evidence type="ECO:0000256" key="1">
    <source>
        <dbReference type="ARBA" id="ARBA00004275"/>
    </source>
</evidence>
<dbReference type="RefSeq" id="WP_183817010.1">
    <property type="nucleotide sequence ID" value="NZ_JACHOB010000002.1"/>
</dbReference>
<sequence length="247" mass="26508">MAEHIETHKEGAVLRVAFARPEKKNAITGAMYGALVEAFEAYAADDGLRALVLHGEGGSFTAGNDLRDFLGAGSFEGDPPAFAFIKAIHAAEKPVIVAVEGWAVGIGATILLHADLVFMARSATLRMPFTELGVVPEAGASRLLPRRHGRQVASELFFLQGGMSAQRAYEVGLCNAVTDDGGALPRALEAAEQIARLSPDVVKRTKRLMREPDDLMAHMTEEVRQFGECLRSDEMQAKLAFMTGAKG</sequence>
<dbReference type="Proteomes" id="UP000563524">
    <property type="component" value="Unassembled WGS sequence"/>
</dbReference>
<dbReference type="InterPro" id="IPR051053">
    <property type="entry name" value="ECH/Chromodomain_protein"/>
</dbReference>
<comment type="caution">
    <text evidence="4">The sequence shown here is derived from an EMBL/GenBank/DDBJ whole genome shotgun (WGS) entry which is preliminary data.</text>
</comment>